<reference evidence="1 2" key="1">
    <citation type="submission" date="2021-01" db="EMBL/GenBank/DDBJ databases">
        <title>Genomic Encyclopedia of Type Strains, Phase IV (KMG-IV): sequencing the most valuable type-strain genomes for metagenomic binning, comparative biology and taxonomic classification.</title>
        <authorList>
            <person name="Goeker M."/>
        </authorList>
    </citation>
    <scope>NUCLEOTIDE SEQUENCE [LARGE SCALE GENOMIC DNA]</scope>
    <source>
        <strain evidence="1 2">DSM 25540</strain>
    </source>
</reference>
<protein>
    <recommendedName>
        <fullName evidence="3">HK97 gp10 family phage protein</fullName>
    </recommendedName>
</protein>
<evidence type="ECO:0008006" key="3">
    <source>
        <dbReference type="Google" id="ProtNLM"/>
    </source>
</evidence>
<comment type="caution">
    <text evidence="1">The sequence shown here is derived from an EMBL/GenBank/DDBJ whole genome shotgun (WGS) entry which is preliminary data.</text>
</comment>
<name>A0ABS2PEJ7_9BACL</name>
<gene>
    <name evidence="1" type="ORF">JOD17_002929</name>
</gene>
<dbReference type="Proteomes" id="UP000741863">
    <property type="component" value="Unassembled WGS sequence"/>
</dbReference>
<keyword evidence="2" id="KW-1185">Reference proteome</keyword>
<dbReference type="EMBL" id="JAFBEC010000008">
    <property type="protein sequence ID" value="MBM7633833.1"/>
    <property type="molecule type" value="Genomic_DNA"/>
</dbReference>
<proteinExistence type="predicted"/>
<evidence type="ECO:0000313" key="2">
    <source>
        <dbReference type="Proteomes" id="UP000741863"/>
    </source>
</evidence>
<organism evidence="1 2">
    <name type="scientific">Geomicrobium sediminis</name>
    <dbReference type="NCBI Taxonomy" id="1347788"/>
    <lineage>
        <taxon>Bacteria</taxon>
        <taxon>Bacillati</taxon>
        <taxon>Bacillota</taxon>
        <taxon>Bacilli</taxon>
        <taxon>Bacillales</taxon>
        <taxon>Geomicrobium</taxon>
    </lineage>
</organism>
<accession>A0ABS2PEJ7</accession>
<evidence type="ECO:0000313" key="1">
    <source>
        <dbReference type="EMBL" id="MBM7633833.1"/>
    </source>
</evidence>
<sequence length="146" mass="15761">MSKLGGITEDRLKRNMAALYILGNRLGKDMERHAKTSAPWTDRTGSARGGIQGGAEKTTRGATIVLAHSQQHGAFLELGTGLYGPIGAPYDIVPTLSSALFWDGANHPVTSVRRHPGMEARPILKPTAERHKHAIKRSVQQLFGGN</sequence>
<dbReference type="RefSeq" id="WP_204698560.1">
    <property type="nucleotide sequence ID" value="NZ_JAFBEC010000008.1"/>
</dbReference>